<dbReference type="InterPro" id="IPR052088">
    <property type="entry name" value="E3_ubiquitin-ligase_SINA"/>
</dbReference>
<evidence type="ECO:0000256" key="5">
    <source>
        <dbReference type="ARBA" id="ARBA00022679"/>
    </source>
</evidence>
<organism evidence="13 14">
    <name type="scientific">Orchesella dallaii</name>
    <dbReference type="NCBI Taxonomy" id="48710"/>
    <lineage>
        <taxon>Eukaryota</taxon>
        <taxon>Metazoa</taxon>
        <taxon>Ecdysozoa</taxon>
        <taxon>Arthropoda</taxon>
        <taxon>Hexapoda</taxon>
        <taxon>Collembola</taxon>
        <taxon>Entomobryomorpha</taxon>
        <taxon>Entomobryoidea</taxon>
        <taxon>Orchesellidae</taxon>
        <taxon>Orchesellinae</taxon>
        <taxon>Orchesella</taxon>
    </lineage>
</organism>
<accession>A0ABP1QGK5</accession>
<protein>
    <recommendedName>
        <fullName evidence="4">RING-type E3 ubiquitin transferase</fullName>
        <ecNumber evidence="4">2.3.2.27</ecNumber>
    </recommendedName>
</protein>
<dbReference type="SUPFAM" id="SSF57850">
    <property type="entry name" value="RING/U-box"/>
    <property type="match status" value="1"/>
</dbReference>
<comment type="caution">
    <text evidence="13">The sequence shown here is derived from an EMBL/GenBank/DDBJ whole genome shotgun (WGS) entry which is preliminary data.</text>
</comment>
<dbReference type="PANTHER" id="PTHR10315">
    <property type="entry name" value="E3 UBIQUITIN PROTEIN LIGASE SIAH"/>
    <property type="match status" value="1"/>
</dbReference>
<gene>
    <name evidence="13" type="ORF">ODALV1_LOCUS9774</name>
</gene>
<keyword evidence="9" id="KW-0862">Zinc</keyword>
<evidence type="ECO:0000256" key="6">
    <source>
        <dbReference type="ARBA" id="ARBA00022723"/>
    </source>
</evidence>
<reference evidence="13 14" key="1">
    <citation type="submission" date="2024-08" db="EMBL/GenBank/DDBJ databases">
        <authorList>
            <person name="Cucini C."/>
            <person name="Frati F."/>
        </authorList>
    </citation>
    <scope>NUCLEOTIDE SEQUENCE [LARGE SCALE GENOMIC DNA]</scope>
</reference>
<keyword evidence="7 10" id="KW-0863">Zinc-finger</keyword>
<dbReference type="SUPFAM" id="SSF49599">
    <property type="entry name" value="TRAF domain-like"/>
    <property type="match status" value="1"/>
</dbReference>
<evidence type="ECO:0000256" key="9">
    <source>
        <dbReference type="ARBA" id="ARBA00022833"/>
    </source>
</evidence>
<dbReference type="PANTHER" id="PTHR10315:SF117">
    <property type="entry name" value="RING-TYPE E3 UBIQUITIN TRANSFERASE"/>
    <property type="match status" value="1"/>
</dbReference>
<evidence type="ECO:0000256" key="2">
    <source>
        <dbReference type="ARBA" id="ARBA00004906"/>
    </source>
</evidence>
<dbReference type="InterPro" id="IPR013083">
    <property type="entry name" value="Znf_RING/FYVE/PHD"/>
</dbReference>
<dbReference type="Gene3D" id="3.30.40.10">
    <property type="entry name" value="Zinc/RING finger domain, C3HC4 (zinc finger)"/>
    <property type="match status" value="2"/>
</dbReference>
<evidence type="ECO:0000256" key="7">
    <source>
        <dbReference type="ARBA" id="ARBA00022771"/>
    </source>
</evidence>
<dbReference type="PROSITE" id="PS51081">
    <property type="entry name" value="ZF_SIAH"/>
    <property type="match status" value="1"/>
</dbReference>
<keyword evidence="8" id="KW-0833">Ubl conjugation pathway</keyword>
<evidence type="ECO:0000313" key="13">
    <source>
        <dbReference type="EMBL" id="CAL8097889.1"/>
    </source>
</evidence>
<dbReference type="EMBL" id="CAXLJM020000030">
    <property type="protein sequence ID" value="CAL8097889.1"/>
    <property type="molecule type" value="Genomic_DNA"/>
</dbReference>
<sequence length="303" mass="33970">MENFKTCPICFQVPEENIYQCFAGHIICHLCILKVHEGLCPQCRIPYGSTKIRSLILEQILDTQQFNCKFKNFGCERILLRKEVTKHGKFCFYNPNLVPLCELMGYKKCNFLLGLVSRAEIIAHFENAHNCSFKCVPKWVLVIPGSVLMEPLSRKRKATSSPGGPTGTIYNILHALVSPDQTETGPLFLVYGKVDKSAGLISLLCIQIWGPESCPYPSVMMYKAEMTLTRDMASLPSTSSAPNPILNNVINPFPITWKLLAYRIKEAVSILKSIPVNVSIRLLEESRFGVSIGDSLLVRITRA</sequence>
<comment type="pathway">
    <text evidence="2">Protein modification; protein ubiquitination.</text>
</comment>
<feature type="domain" description="SIAH-type" evidence="12">
    <location>
        <begin position="63"/>
        <end position="130"/>
    </location>
</feature>
<dbReference type="Pfam" id="PF21362">
    <property type="entry name" value="Sina_RING"/>
    <property type="match status" value="1"/>
</dbReference>
<evidence type="ECO:0000313" key="14">
    <source>
        <dbReference type="Proteomes" id="UP001642540"/>
    </source>
</evidence>
<keyword evidence="6" id="KW-0479">Metal-binding</keyword>
<dbReference type="InterPro" id="IPR001841">
    <property type="entry name" value="Znf_RING"/>
</dbReference>
<evidence type="ECO:0000259" key="12">
    <source>
        <dbReference type="PROSITE" id="PS51081"/>
    </source>
</evidence>
<evidence type="ECO:0000256" key="4">
    <source>
        <dbReference type="ARBA" id="ARBA00012483"/>
    </source>
</evidence>
<evidence type="ECO:0000256" key="8">
    <source>
        <dbReference type="ARBA" id="ARBA00022786"/>
    </source>
</evidence>
<dbReference type="EC" id="2.3.2.27" evidence="4"/>
<comment type="similarity">
    <text evidence="3">Belongs to the SINA (Seven in absentia) family.</text>
</comment>
<evidence type="ECO:0000256" key="3">
    <source>
        <dbReference type="ARBA" id="ARBA00009119"/>
    </source>
</evidence>
<feature type="domain" description="RING-type" evidence="11">
    <location>
        <begin position="7"/>
        <end position="44"/>
    </location>
</feature>
<dbReference type="PROSITE" id="PS50089">
    <property type="entry name" value="ZF_RING_2"/>
    <property type="match status" value="1"/>
</dbReference>
<comment type="catalytic activity">
    <reaction evidence="1">
        <text>S-ubiquitinyl-[E2 ubiquitin-conjugating enzyme]-L-cysteine + [acceptor protein]-L-lysine = [E2 ubiquitin-conjugating enzyme]-L-cysteine + N(6)-ubiquitinyl-[acceptor protein]-L-lysine.</text>
        <dbReference type="EC" id="2.3.2.27"/>
    </reaction>
</comment>
<dbReference type="InterPro" id="IPR013010">
    <property type="entry name" value="Znf_SIAH"/>
</dbReference>
<keyword evidence="5" id="KW-0808">Transferase</keyword>
<dbReference type="Proteomes" id="UP001642540">
    <property type="component" value="Unassembled WGS sequence"/>
</dbReference>
<evidence type="ECO:0000259" key="11">
    <source>
        <dbReference type="PROSITE" id="PS50089"/>
    </source>
</evidence>
<proteinExistence type="inferred from homology"/>
<name>A0ABP1QGK5_9HEXA</name>
<dbReference type="InterPro" id="IPR049548">
    <property type="entry name" value="Sina-like_RING"/>
</dbReference>
<evidence type="ECO:0000256" key="1">
    <source>
        <dbReference type="ARBA" id="ARBA00000900"/>
    </source>
</evidence>
<keyword evidence="14" id="KW-1185">Reference proteome</keyword>
<evidence type="ECO:0000256" key="10">
    <source>
        <dbReference type="PROSITE-ProRule" id="PRU00455"/>
    </source>
</evidence>